<dbReference type="PANTHER" id="PTHR21496">
    <property type="entry name" value="FERREDOXIN-RELATED"/>
    <property type="match status" value="1"/>
</dbReference>
<sequence length="136" mass="15033">MESNENYVEQVVCNQNDLNDNEMKVFDIGEDQKVLVVKQKGEINAIGTKCTHYGAPLANGALSDGRIRCPWHGACFNIKTGDIEDFPGFDSLPCYQVTISKKGDVKCRIGRRGGVYRRAQPARAPTTPTLRLTAET</sequence>
<keyword evidence="3" id="KW-0408">Iron</keyword>
<evidence type="ECO:0000256" key="2">
    <source>
        <dbReference type="ARBA" id="ARBA00022723"/>
    </source>
</evidence>
<evidence type="ECO:0000256" key="1">
    <source>
        <dbReference type="ARBA" id="ARBA00022714"/>
    </source>
</evidence>
<dbReference type="GO" id="GO:0051537">
    <property type="term" value="F:2 iron, 2 sulfur cluster binding"/>
    <property type="evidence" value="ECO:0007669"/>
    <property type="project" value="UniProtKB-KW"/>
</dbReference>
<dbReference type="Gene3D" id="2.102.10.10">
    <property type="entry name" value="Rieske [2Fe-2S] iron-sulphur domain"/>
    <property type="match status" value="1"/>
</dbReference>
<accession>A0A4C1VQY7</accession>
<dbReference type="InterPro" id="IPR017941">
    <property type="entry name" value="Rieske_2Fe-2S"/>
</dbReference>
<organism evidence="6 7">
    <name type="scientific">Eumeta variegata</name>
    <name type="common">Bagworm moth</name>
    <name type="synonym">Eumeta japonica</name>
    <dbReference type="NCBI Taxonomy" id="151549"/>
    <lineage>
        <taxon>Eukaryota</taxon>
        <taxon>Metazoa</taxon>
        <taxon>Ecdysozoa</taxon>
        <taxon>Arthropoda</taxon>
        <taxon>Hexapoda</taxon>
        <taxon>Insecta</taxon>
        <taxon>Pterygota</taxon>
        <taxon>Neoptera</taxon>
        <taxon>Endopterygota</taxon>
        <taxon>Lepidoptera</taxon>
        <taxon>Glossata</taxon>
        <taxon>Ditrysia</taxon>
        <taxon>Tineoidea</taxon>
        <taxon>Psychidae</taxon>
        <taxon>Oiketicinae</taxon>
        <taxon>Eumeta</taxon>
    </lineage>
</organism>
<dbReference type="STRING" id="151549.A0A4C1VQY7"/>
<protein>
    <submittedName>
        <fullName evidence="6">Apoptosis-inducing factor 3</fullName>
    </submittedName>
</protein>
<dbReference type="PROSITE" id="PS51296">
    <property type="entry name" value="RIESKE"/>
    <property type="match status" value="1"/>
</dbReference>
<dbReference type="Proteomes" id="UP000299102">
    <property type="component" value="Unassembled WGS sequence"/>
</dbReference>
<evidence type="ECO:0000256" key="3">
    <source>
        <dbReference type="ARBA" id="ARBA00023004"/>
    </source>
</evidence>
<dbReference type="AlphaFoldDB" id="A0A4C1VQY7"/>
<dbReference type="SUPFAM" id="SSF50022">
    <property type="entry name" value="ISP domain"/>
    <property type="match status" value="1"/>
</dbReference>
<comment type="caution">
    <text evidence="6">The sequence shown here is derived from an EMBL/GenBank/DDBJ whole genome shotgun (WGS) entry which is preliminary data.</text>
</comment>
<keyword evidence="2" id="KW-0479">Metal-binding</keyword>
<name>A0A4C1VQY7_EUMVA</name>
<keyword evidence="4" id="KW-0411">Iron-sulfur</keyword>
<reference evidence="6 7" key="1">
    <citation type="journal article" date="2019" name="Commun. Biol.">
        <title>The bagworm genome reveals a unique fibroin gene that provides high tensile strength.</title>
        <authorList>
            <person name="Kono N."/>
            <person name="Nakamura H."/>
            <person name="Ohtoshi R."/>
            <person name="Tomita M."/>
            <person name="Numata K."/>
            <person name="Arakawa K."/>
        </authorList>
    </citation>
    <scope>NUCLEOTIDE SEQUENCE [LARGE SCALE GENOMIC DNA]</scope>
</reference>
<proteinExistence type="predicted"/>
<dbReference type="InterPro" id="IPR036922">
    <property type="entry name" value="Rieske_2Fe-2S_sf"/>
</dbReference>
<gene>
    <name evidence="6" type="primary">Aifm3</name>
    <name evidence="6" type="ORF">EVAR_20352_1</name>
</gene>
<dbReference type="PANTHER" id="PTHR21496:SF23">
    <property type="entry name" value="3-PHENYLPROPIONATE_CINNAMIC ACID DIOXYGENASE FERREDOXIN SUBUNIT"/>
    <property type="match status" value="1"/>
</dbReference>
<evidence type="ECO:0000259" key="5">
    <source>
        <dbReference type="PROSITE" id="PS51296"/>
    </source>
</evidence>
<dbReference type="EMBL" id="BGZK01000401">
    <property type="protein sequence ID" value="GBP41546.1"/>
    <property type="molecule type" value="Genomic_DNA"/>
</dbReference>
<dbReference type="Pfam" id="PF00355">
    <property type="entry name" value="Rieske"/>
    <property type="match status" value="1"/>
</dbReference>
<evidence type="ECO:0000256" key="4">
    <source>
        <dbReference type="ARBA" id="ARBA00023014"/>
    </source>
</evidence>
<dbReference type="CDD" id="cd03478">
    <property type="entry name" value="Rieske_AIFL_N"/>
    <property type="match status" value="1"/>
</dbReference>
<keyword evidence="7" id="KW-1185">Reference proteome</keyword>
<evidence type="ECO:0000313" key="7">
    <source>
        <dbReference type="Proteomes" id="UP000299102"/>
    </source>
</evidence>
<dbReference type="GO" id="GO:0046872">
    <property type="term" value="F:metal ion binding"/>
    <property type="evidence" value="ECO:0007669"/>
    <property type="project" value="UniProtKB-KW"/>
</dbReference>
<evidence type="ECO:0000313" key="6">
    <source>
        <dbReference type="EMBL" id="GBP41546.1"/>
    </source>
</evidence>
<dbReference type="FunFam" id="2.102.10.10:FF:000003">
    <property type="entry name" value="apoptosis-inducing factor 3 isoform X2"/>
    <property type="match status" value="1"/>
</dbReference>
<keyword evidence="1" id="KW-0001">2Fe-2S</keyword>
<dbReference type="OrthoDB" id="432169at2759"/>
<feature type="domain" description="Rieske" evidence="5">
    <location>
        <begin position="10"/>
        <end position="99"/>
    </location>
</feature>